<feature type="signal peptide" evidence="2">
    <location>
        <begin position="1"/>
        <end position="37"/>
    </location>
</feature>
<evidence type="ECO:0000256" key="2">
    <source>
        <dbReference type="SAM" id="SignalP"/>
    </source>
</evidence>
<dbReference type="PANTHER" id="PTHR43056:SF10">
    <property type="entry name" value="COCE_NOND FAMILY, PUTATIVE (AFU_ORTHOLOGUE AFUA_7G00600)-RELATED"/>
    <property type="match status" value="1"/>
</dbReference>
<keyword evidence="2" id="KW-0732">Signal</keyword>
<feature type="domain" description="Xaa-Pro dipeptidyl-peptidase C-terminal" evidence="3">
    <location>
        <begin position="311"/>
        <end position="521"/>
    </location>
</feature>
<dbReference type="SUPFAM" id="SSF53474">
    <property type="entry name" value="alpha/beta-Hydrolases"/>
    <property type="match status" value="1"/>
</dbReference>
<evidence type="ECO:0000313" key="4">
    <source>
        <dbReference type="EMBL" id="GAA2453414.1"/>
    </source>
</evidence>
<reference evidence="4 5" key="1">
    <citation type="journal article" date="2019" name="Int. J. Syst. Evol. Microbiol.">
        <title>The Global Catalogue of Microorganisms (GCM) 10K type strain sequencing project: providing services to taxonomists for standard genome sequencing and annotation.</title>
        <authorList>
            <consortium name="The Broad Institute Genomics Platform"/>
            <consortium name="The Broad Institute Genome Sequencing Center for Infectious Disease"/>
            <person name="Wu L."/>
            <person name="Ma J."/>
        </authorList>
    </citation>
    <scope>NUCLEOTIDE SEQUENCE [LARGE SCALE GENOMIC DNA]</scope>
    <source>
        <strain evidence="4 5">JCM 3325</strain>
    </source>
</reference>
<evidence type="ECO:0000259" key="3">
    <source>
        <dbReference type="SMART" id="SM00939"/>
    </source>
</evidence>
<dbReference type="NCBIfam" id="TIGR00976">
    <property type="entry name" value="CocE_NonD"/>
    <property type="match status" value="1"/>
</dbReference>
<dbReference type="InterPro" id="IPR006311">
    <property type="entry name" value="TAT_signal"/>
</dbReference>
<dbReference type="InterPro" id="IPR008979">
    <property type="entry name" value="Galactose-bd-like_sf"/>
</dbReference>
<dbReference type="InterPro" id="IPR000383">
    <property type="entry name" value="Xaa-Pro-like_dom"/>
</dbReference>
<dbReference type="Pfam" id="PF08530">
    <property type="entry name" value="PepX_C"/>
    <property type="match status" value="1"/>
</dbReference>
<evidence type="ECO:0000256" key="1">
    <source>
        <dbReference type="ARBA" id="ARBA00022801"/>
    </source>
</evidence>
<dbReference type="Proteomes" id="UP001501231">
    <property type="component" value="Unassembled WGS sequence"/>
</dbReference>
<accession>A0ABN3K9U6</accession>
<dbReference type="SMART" id="SM00939">
    <property type="entry name" value="PepX_C"/>
    <property type="match status" value="1"/>
</dbReference>
<organism evidence="4 5">
    <name type="scientific">Actinomadura vinacea</name>
    <dbReference type="NCBI Taxonomy" id="115336"/>
    <lineage>
        <taxon>Bacteria</taxon>
        <taxon>Bacillati</taxon>
        <taxon>Actinomycetota</taxon>
        <taxon>Actinomycetes</taxon>
        <taxon>Streptosporangiales</taxon>
        <taxon>Thermomonosporaceae</taxon>
        <taxon>Actinomadura</taxon>
    </lineage>
</organism>
<dbReference type="InterPro" id="IPR050585">
    <property type="entry name" value="Xaa-Pro_dipeptidyl-ppase/CocE"/>
</dbReference>
<dbReference type="PANTHER" id="PTHR43056">
    <property type="entry name" value="PEPTIDASE S9 PROLYL OLIGOPEPTIDASE"/>
    <property type="match status" value="1"/>
</dbReference>
<protein>
    <recommendedName>
        <fullName evidence="3">Xaa-Pro dipeptidyl-peptidase C-terminal domain-containing protein</fullName>
    </recommendedName>
</protein>
<dbReference type="RefSeq" id="WP_344597142.1">
    <property type="nucleotide sequence ID" value="NZ_BAAARW010000039.1"/>
</dbReference>
<feature type="chain" id="PRO_5045786202" description="Xaa-Pro dipeptidyl-peptidase C-terminal domain-containing protein" evidence="2">
    <location>
        <begin position="38"/>
        <end position="528"/>
    </location>
</feature>
<proteinExistence type="predicted"/>
<dbReference type="InterPro" id="IPR005674">
    <property type="entry name" value="CocE/Ser_esterase"/>
</dbReference>
<dbReference type="Gene3D" id="2.60.120.260">
    <property type="entry name" value="Galactose-binding domain-like"/>
    <property type="match status" value="1"/>
</dbReference>
<name>A0ABN3K9U6_9ACTN</name>
<dbReference type="InterPro" id="IPR029058">
    <property type="entry name" value="AB_hydrolase_fold"/>
</dbReference>
<keyword evidence="1" id="KW-0378">Hydrolase</keyword>
<comment type="caution">
    <text evidence="4">The sequence shown here is derived from an EMBL/GenBank/DDBJ whole genome shotgun (WGS) entry which is preliminary data.</text>
</comment>
<evidence type="ECO:0000313" key="5">
    <source>
        <dbReference type="Proteomes" id="UP001501231"/>
    </source>
</evidence>
<dbReference type="InterPro" id="IPR013736">
    <property type="entry name" value="Xaa-Pro_dipept_C"/>
</dbReference>
<dbReference type="SUPFAM" id="SSF49785">
    <property type="entry name" value="Galactose-binding domain-like"/>
    <property type="match status" value="1"/>
</dbReference>
<sequence>MRAHPARTRRNRRALRGLLAVAAAAALTAATAGPAPANPTPTPTPALPDDAFFSYTREARFGVTRTDVHVPVRDGSFIDCDLYRPGGAQGPAPGRHPGLVVDYTAYPQNVEHYGRMAAHFARFGYNGLVCTARGSGGSPGRVDPFGPQEQRDNYDVIEWLAARPWSTGRIGQMGNSYGAHSALLVAVNRPPHLKAIIPVNGIHDWYENTIYRGGVYSARIRPWQQATAPDTLTTYAEHPLYDGFWRDRSVMSRWNRLTVPVLEVNGWYDRYRDGMVKNYLARKKNVWMVSGPWQHGYPSGQHADIGLGPYLAWWDRWLRQDPAAPLPETKITSYEVPGPGAGTGWHRYPDWPPPGARTVRLALNGDGGLGTSPGRPGTAGFTVNTGQDAAAPGERLLFQTGPLRRDLVLAGDIEAGVKASFTARDGNVAIVVSDVAPDGTATRVTEGWLKASHRSGHRRPVRVVPGRTHDLRVHVWPTHYRLAAGHRVRVTVSSDDYPEIDSDAPAGRVGVRVGARGSYAQLTVLPGP</sequence>
<keyword evidence="5" id="KW-1185">Reference proteome</keyword>
<dbReference type="EMBL" id="BAAARW010000039">
    <property type="protein sequence ID" value="GAA2453414.1"/>
    <property type="molecule type" value="Genomic_DNA"/>
</dbReference>
<dbReference type="Pfam" id="PF02129">
    <property type="entry name" value="Peptidase_S15"/>
    <property type="match status" value="2"/>
</dbReference>
<dbReference type="PROSITE" id="PS51318">
    <property type="entry name" value="TAT"/>
    <property type="match status" value="1"/>
</dbReference>
<dbReference type="Gene3D" id="3.40.50.1820">
    <property type="entry name" value="alpha/beta hydrolase"/>
    <property type="match status" value="2"/>
</dbReference>
<gene>
    <name evidence="4" type="ORF">GCM10010191_85070</name>
</gene>